<dbReference type="GO" id="GO:0003729">
    <property type="term" value="F:mRNA binding"/>
    <property type="evidence" value="ECO:0007669"/>
    <property type="project" value="InterPro"/>
</dbReference>
<proteinExistence type="predicted"/>
<dbReference type="EMBL" id="GGEC01044781">
    <property type="protein sequence ID" value="MBX25265.1"/>
    <property type="molecule type" value="Transcribed_RNA"/>
</dbReference>
<reference evidence="2" key="1">
    <citation type="submission" date="2018-02" db="EMBL/GenBank/DDBJ databases">
        <title>Rhizophora mucronata_Transcriptome.</title>
        <authorList>
            <person name="Meera S.P."/>
            <person name="Sreeshan A."/>
            <person name="Augustine A."/>
        </authorList>
    </citation>
    <scope>NUCLEOTIDE SEQUENCE</scope>
    <source>
        <tissue evidence="2">Leaf</tissue>
    </source>
</reference>
<feature type="region of interest" description="Disordered" evidence="1">
    <location>
        <begin position="132"/>
        <end position="157"/>
    </location>
</feature>
<dbReference type="InterPro" id="IPR044842">
    <property type="entry name" value="ALKBH9B/ALKBH10B-like"/>
</dbReference>
<sequence length="276" mass="29626">MAMPLPPGNAVVSDKMSFSAGAGSGGGDAANEIHQRHQQQQQWFPLDERDGFISWLRGEFAAANAIIDSLCHHLQAVVGEPGEYELVIGAIQQRRCNWNPVLHMQQYFSVGEVIVALQQVALWRQQHHHQHHQQYRHYSDQSKVGGKQFRRSSGSGFNKELGGSVVGKDLIDSSLESRSLNGNSSGNVGNEKKLEEVKSGGGGDGGKLNKDKVLAPSLDEGTDATSRTDAGGDLKVSGNLEGNLGGNSEAEGVDDGSRHRGLSLVLFSSITQGGRF</sequence>
<dbReference type="PANTHER" id="PTHR31447:SF0">
    <property type="entry name" value="HYDROXYPROLINE-RICH GLYCOPROTEIN FAMILY PROTEIN"/>
    <property type="match status" value="1"/>
</dbReference>
<dbReference type="AlphaFoldDB" id="A0A2P2M4V3"/>
<organism evidence="2">
    <name type="scientific">Rhizophora mucronata</name>
    <name type="common">Asiatic mangrove</name>
    <dbReference type="NCBI Taxonomy" id="61149"/>
    <lineage>
        <taxon>Eukaryota</taxon>
        <taxon>Viridiplantae</taxon>
        <taxon>Streptophyta</taxon>
        <taxon>Embryophyta</taxon>
        <taxon>Tracheophyta</taxon>
        <taxon>Spermatophyta</taxon>
        <taxon>Magnoliopsida</taxon>
        <taxon>eudicotyledons</taxon>
        <taxon>Gunneridae</taxon>
        <taxon>Pentapetalae</taxon>
        <taxon>rosids</taxon>
        <taxon>fabids</taxon>
        <taxon>Malpighiales</taxon>
        <taxon>Rhizophoraceae</taxon>
        <taxon>Rhizophora</taxon>
    </lineage>
</organism>
<dbReference type="GO" id="GO:0032451">
    <property type="term" value="F:demethylase activity"/>
    <property type="evidence" value="ECO:0007669"/>
    <property type="project" value="InterPro"/>
</dbReference>
<evidence type="ECO:0000256" key="1">
    <source>
        <dbReference type="SAM" id="MobiDB-lite"/>
    </source>
</evidence>
<feature type="compositionally biased region" description="Low complexity" evidence="1">
    <location>
        <begin position="237"/>
        <end position="250"/>
    </location>
</feature>
<name>A0A2P2M4V3_RHIMU</name>
<dbReference type="PANTHER" id="PTHR31447">
    <property type="entry name" value="HYDROXYPROLINE-RICH GLYCOPROTEIN FAMILY PROTEIN-RELATED"/>
    <property type="match status" value="1"/>
</dbReference>
<feature type="region of interest" description="Disordered" evidence="1">
    <location>
        <begin position="176"/>
        <end position="255"/>
    </location>
</feature>
<dbReference type="GO" id="GO:0006402">
    <property type="term" value="P:mRNA catabolic process"/>
    <property type="evidence" value="ECO:0007669"/>
    <property type="project" value="InterPro"/>
</dbReference>
<accession>A0A2P2M4V3</accession>
<evidence type="ECO:0000313" key="2">
    <source>
        <dbReference type="EMBL" id="MBX25265.1"/>
    </source>
</evidence>
<feature type="compositionally biased region" description="Low complexity" evidence="1">
    <location>
        <begin position="176"/>
        <end position="189"/>
    </location>
</feature>
<protein>
    <submittedName>
        <fullName evidence="2">Uncharacterized protein</fullName>
    </submittedName>
</protein>